<feature type="transmembrane region" description="Helical" evidence="1">
    <location>
        <begin position="68"/>
        <end position="85"/>
    </location>
</feature>
<feature type="transmembrane region" description="Helical" evidence="1">
    <location>
        <begin position="12"/>
        <end position="35"/>
    </location>
</feature>
<accession>A0AAC9R349</accession>
<feature type="transmembrane region" description="Helical" evidence="1">
    <location>
        <begin position="198"/>
        <end position="216"/>
    </location>
</feature>
<organism evidence="2 3">
    <name type="scientific">Lactococcus lactis subsp. lactis</name>
    <name type="common">Streptococcus lactis</name>
    <dbReference type="NCBI Taxonomy" id="1360"/>
    <lineage>
        <taxon>Bacteria</taxon>
        <taxon>Bacillati</taxon>
        <taxon>Bacillota</taxon>
        <taxon>Bacilli</taxon>
        <taxon>Lactobacillales</taxon>
        <taxon>Streptococcaceae</taxon>
        <taxon>Lactococcus</taxon>
    </lineage>
</organism>
<feature type="transmembrane region" description="Helical" evidence="1">
    <location>
        <begin position="311"/>
        <end position="332"/>
    </location>
</feature>
<keyword evidence="1" id="KW-1133">Transmembrane helix</keyword>
<keyword evidence="1" id="KW-0812">Transmembrane</keyword>
<keyword evidence="1" id="KW-0472">Membrane</keyword>
<protein>
    <recommendedName>
        <fullName evidence="4">Wzy</fullName>
    </recommendedName>
</protein>
<feature type="transmembrane region" description="Helical" evidence="1">
    <location>
        <begin position="225"/>
        <end position="245"/>
    </location>
</feature>
<evidence type="ECO:0000313" key="3">
    <source>
        <dbReference type="Proteomes" id="UP000192067"/>
    </source>
</evidence>
<name>A0AAC9R349_LACLL</name>
<feature type="transmembrane region" description="Helical" evidence="1">
    <location>
        <begin position="41"/>
        <end position="61"/>
    </location>
</feature>
<reference evidence="2 3" key="1">
    <citation type="journal article" date="2017" name="BMC Genomics">
        <title>Comparative and functional genomics of the Lactococcus lactis taxon; insights into evolution and niche adaptation.</title>
        <authorList>
            <person name="Kelleher P."/>
            <person name="Bottacini F."/>
            <person name="Mahony J."/>
            <person name="Kilcawley K.N."/>
            <person name="van Sinderen D."/>
        </authorList>
    </citation>
    <scope>NUCLEOTIDE SEQUENCE [LARGE SCALE GENOMIC DNA]</scope>
    <source>
        <strain evidence="2 3">UC11</strain>
    </source>
</reference>
<evidence type="ECO:0008006" key="4">
    <source>
        <dbReference type="Google" id="ProtNLM"/>
    </source>
</evidence>
<proteinExistence type="predicted"/>
<feature type="transmembrane region" description="Helical" evidence="1">
    <location>
        <begin position="151"/>
        <end position="171"/>
    </location>
</feature>
<feature type="transmembrane region" description="Helical" evidence="1">
    <location>
        <begin position="113"/>
        <end position="131"/>
    </location>
</feature>
<dbReference type="AlphaFoldDB" id="A0AAC9R349"/>
<sequence>MTIKISKIKSYLFAISFILILISSFFTLSVFSSIISPSFAILFTRYFLYISAIISIINIIFFSENSTLYWLIAIFSIIITFVIYLQSKQNILFILVFLTLSAKNTSLKTNLKIFLRVIGVLFIVTTLLSIIKLIPNFSATFVGSNAKAYGMIYSVFSTQYISFLYLFWCLLKNKNFSNKDLLMGIIVTAYIFSQGDQLNFIISFFSTLGFYLLNVLKNNKRLQEFILSLPIYLYIFLFFISIFVAKSYNSSGSAWVKINSTFSNRPKMSFEAFQNYQVHLMGQEIQTNTWTFGKNIYEFFSHPYFYIDMSFILYLLEFGIIGFLIFSSLYFISFINFKKSRNIFLTFVMCLIIIHGFVNTSLGLLPYCILPIFSLSNIDI</sequence>
<evidence type="ECO:0000313" key="2">
    <source>
        <dbReference type="EMBL" id="ARE12414.1"/>
    </source>
</evidence>
<feature type="transmembrane region" description="Helical" evidence="1">
    <location>
        <begin position="344"/>
        <end position="373"/>
    </location>
</feature>
<gene>
    <name evidence="2" type="ORF">LLUC11_0078</name>
</gene>
<dbReference type="RefSeq" id="WP_081199113.1">
    <property type="nucleotide sequence ID" value="NZ_CP015903.2"/>
</dbReference>
<evidence type="ECO:0000256" key="1">
    <source>
        <dbReference type="SAM" id="Phobius"/>
    </source>
</evidence>
<dbReference type="Proteomes" id="UP000192067">
    <property type="component" value="Chromosome"/>
</dbReference>
<dbReference type="EMBL" id="CP015904">
    <property type="protein sequence ID" value="ARE12414.1"/>
    <property type="molecule type" value="Genomic_DNA"/>
</dbReference>